<feature type="signal peptide" evidence="2">
    <location>
        <begin position="1"/>
        <end position="21"/>
    </location>
</feature>
<evidence type="ECO:0000256" key="2">
    <source>
        <dbReference type="SAM" id="SignalP"/>
    </source>
</evidence>
<accession>A0ABY5SXG4</accession>
<reference evidence="3" key="1">
    <citation type="submission" date="2022-02" db="EMBL/GenBank/DDBJ databases">
        <title>Qipengyuania spongiae sp. nov., isolated from marine sponge.</title>
        <authorList>
            <person name="Li Z."/>
            <person name="Zhang M."/>
        </authorList>
    </citation>
    <scope>NUCLEOTIDE SEQUENCE</scope>
    <source>
        <strain evidence="3">PHS-Z21</strain>
    </source>
</reference>
<feature type="region of interest" description="Disordered" evidence="1">
    <location>
        <begin position="28"/>
        <end position="93"/>
    </location>
</feature>
<evidence type="ECO:0000313" key="3">
    <source>
        <dbReference type="EMBL" id="UVI38909.1"/>
    </source>
</evidence>
<name>A0ABY5SXG4_9SPHN</name>
<feature type="compositionally biased region" description="Basic and acidic residues" evidence="1">
    <location>
        <begin position="74"/>
        <end position="90"/>
    </location>
</feature>
<protein>
    <submittedName>
        <fullName evidence="3">Copper resistance protein B</fullName>
    </submittedName>
</protein>
<gene>
    <name evidence="3" type="ORF">L1F33_11770</name>
</gene>
<feature type="chain" id="PRO_5046250512" evidence="2">
    <location>
        <begin position="22"/>
        <end position="344"/>
    </location>
</feature>
<organism evidence="3 4">
    <name type="scientific">Qipengyuania spongiae</name>
    <dbReference type="NCBI Taxonomy" id="2909673"/>
    <lineage>
        <taxon>Bacteria</taxon>
        <taxon>Pseudomonadati</taxon>
        <taxon>Pseudomonadota</taxon>
        <taxon>Alphaproteobacteria</taxon>
        <taxon>Sphingomonadales</taxon>
        <taxon>Erythrobacteraceae</taxon>
        <taxon>Qipengyuania</taxon>
    </lineage>
</organism>
<proteinExistence type="predicted"/>
<sequence length="344" mass="36889">MSRAVNFTALVLVTIAVPALAQSHAGHGAHAASSQDECEAEAARHRAMGHAAAEDSCAPDDPAPLGQVEMDHDDMDHSSIGHGQMDHGSDPDSAPEIPIAPPPAAVGSGPPTAADAIWGAEAMRASRAALARENGGMLTAGLLLDRFEFRAREGDDGYLWDGDAWYGGDINRVWVESEGEGSFADGVGDADIALLYGRAISPWFDLQAGARQDLNGPSRTYLDIGIQGIAPYLFEIEGDLLVSNKGDFTAKVEVELDQRMTQRLVVQPRAEIALAAQDVPELGIGGGINNVEMGLHLRYEIAREFAPYLGIEQEWKLGRGADYARARQQDPSVTNYVLGVRFWF</sequence>
<dbReference type="Pfam" id="PF05275">
    <property type="entry name" value="CopB"/>
    <property type="match status" value="1"/>
</dbReference>
<keyword evidence="4" id="KW-1185">Reference proteome</keyword>
<keyword evidence="2" id="KW-0732">Signal</keyword>
<evidence type="ECO:0000313" key="4">
    <source>
        <dbReference type="Proteomes" id="UP001065265"/>
    </source>
</evidence>
<dbReference type="EMBL" id="CP092471">
    <property type="protein sequence ID" value="UVI38909.1"/>
    <property type="molecule type" value="Genomic_DNA"/>
</dbReference>
<dbReference type="InterPro" id="IPR007939">
    <property type="entry name" value="Cu-R_B_prcur"/>
</dbReference>
<dbReference type="Proteomes" id="UP001065265">
    <property type="component" value="Chromosome"/>
</dbReference>
<dbReference type="RefSeq" id="WP_265558091.1">
    <property type="nucleotide sequence ID" value="NZ_CP092471.1"/>
</dbReference>
<evidence type="ECO:0000256" key="1">
    <source>
        <dbReference type="SAM" id="MobiDB-lite"/>
    </source>
</evidence>